<name>A0A645JAQ2_9ZZZZ</name>
<gene>
    <name evidence="1" type="ORF">SDC9_208487</name>
</gene>
<protein>
    <submittedName>
        <fullName evidence="1">Uncharacterized protein</fullName>
    </submittedName>
</protein>
<dbReference type="EMBL" id="VSSQ01136443">
    <property type="protein sequence ID" value="MPN60755.1"/>
    <property type="molecule type" value="Genomic_DNA"/>
</dbReference>
<evidence type="ECO:0000313" key="1">
    <source>
        <dbReference type="EMBL" id="MPN60755.1"/>
    </source>
</evidence>
<comment type="caution">
    <text evidence="1">The sequence shown here is derived from an EMBL/GenBank/DDBJ whole genome shotgun (WGS) entry which is preliminary data.</text>
</comment>
<organism evidence="1">
    <name type="scientific">bioreactor metagenome</name>
    <dbReference type="NCBI Taxonomy" id="1076179"/>
    <lineage>
        <taxon>unclassified sequences</taxon>
        <taxon>metagenomes</taxon>
        <taxon>ecological metagenomes</taxon>
    </lineage>
</organism>
<proteinExistence type="predicted"/>
<sequence>MLNCFVSQNSIEVSVHDIAYKDLGEKASYHVAELPLFKQESIMSVLGPDFFISGINSVCSKSRYNLLRLVWRIEPIRGYGNYQKLCSNPGKAFYEGAVL</sequence>
<reference evidence="1" key="1">
    <citation type="submission" date="2019-08" db="EMBL/GenBank/DDBJ databases">
        <authorList>
            <person name="Kucharzyk K."/>
            <person name="Murdoch R.W."/>
            <person name="Higgins S."/>
            <person name="Loffler F."/>
        </authorList>
    </citation>
    <scope>NUCLEOTIDE SEQUENCE</scope>
</reference>
<accession>A0A645JAQ2</accession>
<dbReference type="AlphaFoldDB" id="A0A645JAQ2"/>